<accession>A0A1X9N954</accession>
<dbReference type="InterPro" id="IPR036061">
    <property type="entry name" value="CheW-like_dom_sf"/>
</dbReference>
<evidence type="ECO:0000313" key="3">
    <source>
        <dbReference type="Proteomes" id="UP000193450"/>
    </source>
</evidence>
<name>A0A1X9N954_9GAMM</name>
<dbReference type="EMBL" id="CP019343">
    <property type="protein sequence ID" value="ARN73711.1"/>
    <property type="molecule type" value="Genomic_DNA"/>
</dbReference>
<dbReference type="PROSITE" id="PS50851">
    <property type="entry name" value="CHEW"/>
    <property type="match status" value="1"/>
</dbReference>
<reference evidence="2 3" key="1">
    <citation type="submission" date="2016-11" db="EMBL/GenBank/DDBJ databases">
        <title>Trade-off between light-utilization and light-protection in marine flavobacteria.</title>
        <authorList>
            <person name="Kumagai Y."/>
        </authorList>
    </citation>
    <scope>NUCLEOTIDE SEQUENCE [LARGE SCALE GENOMIC DNA]</scope>
    <source>
        <strain evidence="2 3">NBRC 107125</strain>
    </source>
</reference>
<feature type="domain" description="CheW-like" evidence="1">
    <location>
        <begin position="13"/>
        <end position="155"/>
    </location>
</feature>
<dbReference type="KEGG" id="osg:BST96_06045"/>
<evidence type="ECO:0000259" key="1">
    <source>
        <dbReference type="PROSITE" id="PS50851"/>
    </source>
</evidence>
<dbReference type="GO" id="GO:0007165">
    <property type="term" value="P:signal transduction"/>
    <property type="evidence" value="ECO:0007669"/>
    <property type="project" value="InterPro"/>
</dbReference>
<dbReference type="Gene3D" id="2.30.30.40">
    <property type="entry name" value="SH3 Domains"/>
    <property type="match status" value="1"/>
</dbReference>
<dbReference type="InterPro" id="IPR002545">
    <property type="entry name" value="CheW-lke_dom"/>
</dbReference>
<dbReference type="RefSeq" id="WP_085757826.1">
    <property type="nucleotide sequence ID" value="NZ_CP019343.1"/>
</dbReference>
<dbReference type="Pfam" id="PF01584">
    <property type="entry name" value="CheW"/>
    <property type="match status" value="1"/>
</dbReference>
<keyword evidence="3" id="KW-1185">Reference proteome</keyword>
<gene>
    <name evidence="2" type="ORF">BST96_06045</name>
</gene>
<organism evidence="2 3">
    <name type="scientific">Oceanicoccus sagamiensis</name>
    <dbReference type="NCBI Taxonomy" id="716816"/>
    <lineage>
        <taxon>Bacteria</taxon>
        <taxon>Pseudomonadati</taxon>
        <taxon>Pseudomonadota</taxon>
        <taxon>Gammaproteobacteria</taxon>
        <taxon>Cellvibrionales</taxon>
        <taxon>Spongiibacteraceae</taxon>
        <taxon>Oceanicoccus</taxon>
    </lineage>
</organism>
<dbReference type="AlphaFoldDB" id="A0A1X9N954"/>
<dbReference type="Gene3D" id="2.40.50.180">
    <property type="entry name" value="CheA-289, Domain 4"/>
    <property type="match status" value="1"/>
</dbReference>
<evidence type="ECO:0000313" key="2">
    <source>
        <dbReference type="EMBL" id="ARN73711.1"/>
    </source>
</evidence>
<dbReference type="STRING" id="716816.BST96_06045"/>
<sequence length="157" mass="16956">MSGELQSTIAANELATLLIPMSGKQLVLPNVSVAEIIPYIEPQADDDKPDWYLGAFNWRNTDVPLVSFEAMNGESSGGQGKDRRIAVLNGLVDNQRLPFCGIVTEGVPRLMRIMPDEVSADEGATKGPSELSSVMVSGEKAVIPDVDFIQQEVLNVL</sequence>
<dbReference type="OrthoDB" id="5765252at2"/>
<dbReference type="SUPFAM" id="SSF50341">
    <property type="entry name" value="CheW-like"/>
    <property type="match status" value="1"/>
</dbReference>
<dbReference type="Proteomes" id="UP000193450">
    <property type="component" value="Chromosome"/>
</dbReference>
<proteinExistence type="predicted"/>
<protein>
    <submittedName>
        <fullName evidence="2">Chemotaxis protein CheW</fullName>
    </submittedName>
</protein>
<dbReference type="GO" id="GO:0006935">
    <property type="term" value="P:chemotaxis"/>
    <property type="evidence" value="ECO:0007669"/>
    <property type="project" value="InterPro"/>
</dbReference>